<dbReference type="RefSeq" id="WP_184953095.1">
    <property type="nucleotide sequence ID" value="NZ_BOMC01000037.1"/>
</dbReference>
<reference evidence="1 2" key="1">
    <citation type="submission" date="2020-08" db="EMBL/GenBank/DDBJ databases">
        <title>Sequencing the genomes of 1000 actinobacteria strains.</title>
        <authorList>
            <person name="Klenk H.-P."/>
        </authorList>
    </citation>
    <scope>NUCLEOTIDE SEQUENCE [LARGE SCALE GENOMIC DNA]</scope>
    <source>
        <strain evidence="1 2">DSM 45518</strain>
    </source>
</reference>
<evidence type="ECO:0000313" key="2">
    <source>
        <dbReference type="Proteomes" id="UP000542742"/>
    </source>
</evidence>
<proteinExistence type="predicted"/>
<gene>
    <name evidence="1" type="ORF">BKA14_004784</name>
</gene>
<dbReference type="AlphaFoldDB" id="A0A7W7CTY0"/>
<dbReference type="EMBL" id="JACHMF010000001">
    <property type="protein sequence ID" value="MBB4694636.1"/>
    <property type="molecule type" value="Genomic_DNA"/>
</dbReference>
<evidence type="ECO:0000313" key="1">
    <source>
        <dbReference type="EMBL" id="MBB4694636.1"/>
    </source>
</evidence>
<protein>
    <submittedName>
        <fullName evidence="1">Uncharacterized protein</fullName>
    </submittedName>
</protein>
<sequence>MSASSADDVEFHAILSRYEQLGDEPPTVNIARNDATFRDDGAHTLKHHGPDIPLRRAPAGRTIEGRVYGDRPWDHPETRSYRWTDHTTMNREINRYVQENWETIRQDLALTGRHRGGFDAHHRVGEGFYNKGMYGAGPREAEYGATSLVLVRIKTRTGSDPPELFVDSAFPSGLL</sequence>
<comment type="caution">
    <text evidence="1">The sequence shown here is derived from an EMBL/GenBank/DDBJ whole genome shotgun (WGS) entry which is preliminary data.</text>
</comment>
<name>A0A7W7CTY0_9ACTN</name>
<organism evidence="1 2">
    <name type="scientific">Paractinoplanes abujensis</name>
    <dbReference type="NCBI Taxonomy" id="882441"/>
    <lineage>
        <taxon>Bacteria</taxon>
        <taxon>Bacillati</taxon>
        <taxon>Actinomycetota</taxon>
        <taxon>Actinomycetes</taxon>
        <taxon>Micromonosporales</taxon>
        <taxon>Micromonosporaceae</taxon>
        <taxon>Paractinoplanes</taxon>
    </lineage>
</organism>
<accession>A0A7W7CTY0</accession>
<dbReference type="Proteomes" id="UP000542742">
    <property type="component" value="Unassembled WGS sequence"/>
</dbReference>
<keyword evidence="2" id="KW-1185">Reference proteome</keyword>